<protein>
    <submittedName>
        <fullName evidence="4">(wild Malaysian banana) hypothetical protein</fullName>
    </submittedName>
</protein>
<dbReference type="Pfam" id="PF13912">
    <property type="entry name" value="zf-C2H2_6"/>
    <property type="match status" value="3"/>
</dbReference>
<dbReference type="PANTHER" id="PTHR46326:SF2">
    <property type="entry name" value="ZINC FINGER PROTEIN ZAT1-RELATED"/>
    <property type="match status" value="1"/>
</dbReference>
<feature type="domain" description="C2H2-type" evidence="3">
    <location>
        <begin position="4"/>
        <end position="31"/>
    </location>
</feature>
<evidence type="ECO:0000256" key="2">
    <source>
        <dbReference type="SAM" id="MobiDB-lite"/>
    </source>
</evidence>
<organism evidence="5 6">
    <name type="scientific">Musa acuminata subsp. malaccensis</name>
    <name type="common">Wild banana</name>
    <name type="synonym">Musa malaccensis</name>
    <dbReference type="NCBI Taxonomy" id="214687"/>
    <lineage>
        <taxon>Eukaryota</taxon>
        <taxon>Viridiplantae</taxon>
        <taxon>Streptophyta</taxon>
        <taxon>Embryophyta</taxon>
        <taxon>Tracheophyta</taxon>
        <taxon>Spermatophyta</taxon>
        <taxon>Magnoliopsida</taxon>
        <taxon>Liliopsida</taxon>
        <taxon>Zingiberales</taxon>
        <taxon>Musaceae</taxon>
        <taxon>Musa</taxon>
    </lineage>
</organism>
<dbReference type="GO" id="GO:0006355">
    <property type="term" value="P:regulation of DNA-templated transcription"/>
    <property type="evidence" value="ECO:0007669"/>
    <property type="project" value="InterPro"/>
</dbReference>
<feature type="domain" description="C2H2-type" evidence="3">
    <location>
        <begin position="204"/>
        <end position="231"/>
    </location>
</feature>
<keyword evidence="6" id="KW-1185">Reference proteome</keyword>
<feature type="compositionally biased region" description="Polar residues" evidence="2">
    <location>
        <begin position="141"/>
        <end position="151"/>
    </location>
</feature>
<dbReference type="EMBL" id="HG996475">
    <property type="protein sequence ID" value="CAG1865059.1"/>
    <property type="molecule type" value="Genomic_DNA"/>
</dbReference>
<feature type="region of interest" description="Disordered" evidence="2">
    <location>
        <begin position="272"/>
        <end position="309"/>
    </location>
</feature>
<dbReference type="InterPro" id="IPR013087">
    <property type="entry name" value="Znf_C2H2_type"/>
</dbReference>
<dbReference type="Proteomes" id="UP000012960">
    <property type="component" value="Unplaced"/>
</dbReference>
<reference evidence="4" key="1">
    <citation type="submission" date="2021-03" db="EMBL/GenBank/DDBJ databases">
        <authorList>
            <consortium name="Genoscope - CEA"/>
            <person name="William W."/>
        </authorList>
    </citation>
    <scope>NUCLEOTIDE SEQUENCE</scope>
    <source>
        <strain evidence="4">Doubled-haploid Pahang</strain>
    </source>
</reference>
<dbReference type="PANTHER" id="PTHR46326">
    <property type="entry name" value="ZINC FINGER PROTEIN ZAT1-RELATED"/>
    <property type="match status" value="1"/>
</dbReference>
<feature type="region of interest" description="Disordered" evidence="2">
    <location>
        <begin position="119"/>
        <end position="153"/>
    </location>
</feature>
<accession>A0A804L9K5</accession>
<dbReference type="InterPro" id="IPR044303">
    <property type="entry name" value="ZAT1/4/9"/>
</dbReference>
<sequence>MEKHRCSICFRRFSSGRALGGHMRRHVTAAAATLPTKLLGHHCSAVTAGLPPCAGAVEAAVEEEEEEEEEITKEAAYGLRENPRKSFRLVDPEFSSSFAAIEPAGSSSVVVQDGESETESLCAAATDDRRLSKRPRHRSHAPTSEPESSDVTTEEDVALCLMMLSRDSWTAGKGSLLFDGNDDEGYGRRIAGRSRPPRRGRSKHQCGTCKKVFRSYQALGGHLASHRRPTACIPAVRSRTDGDDDSQASVDAKVHECPFCFRVFPSGQALGGHKRSHLTSSTATTTVTSPAPVPPLSCSTPTTSTAGGKSGDAIGLIDLNLPAPLDDDAALSAVSDFEFSPNRTVN</sequence>
<keyword evidence="1" id="KW-0479">Metal-binding</keyword>
<dbReference type="SMART" id="SM00355">
    <property type="entry name" value="ZnF_C2H2"/>
    <property type="match status" value="3"/>
</dbReference>
<dbReference type="KEGG" id="mus:103972603"/>
<dbReference type="InterPro" id="IPR036236">
    <property type="entry name" value="Znf_C2H2_sf"/>
</dbReference>
<feature type="compositionally biased region" description="Low complexity" evidence="2">
    <location>
        <begin position="278"/>
        <end position="305"/>
    </location>
</feature>
<evidence type="ECO:0000313" key="6">
    <source>
        <dbReference type="Proteomes" id="UP000012960"/>
    </source>
</evidence>
<gene>
    <name evidence="4" type="ORF">GSMUA_05690.1</name>
</gene>
<dbReference type="EnsemblPlants" id="Ma11_t19410.1">
    <property type="protein sequence ID" value="Ma11_p19410.1"/>
    <property type="gene ID" value="Ma11_g19410"/>
</dbReference>
<dbReference type="FunCoup" id="A0A804L9K5">
    <property type="interactions" value="1181"/>
</dbReference>
<proteinExistence type="predicted"/>
<evidence type="ECO:0000259" key="3">
    <source>
        <dbReference type="PROSITE" id="PS50157"/>
    </source>
</evidence>
<feature type="compositionally biased region" description="Basic residues" evidence="2">
    <location>
        <begin position="131"/>
        <end position="140"/>
    </location>
</feature>
<keyword evidence="1" id="KW-0862">Zinc</keyword>
<feature type="region of interest" description="Disordered" evidence="2">
    <location>
        <begin position="182"/>
        <end position="204"/>
    </location>
</feature>
<dbReference type="Gene3D" id="3.30.160.60">
    <property type="entry name" value="Classic Zinc Finger"/>
    <property type="match status" value="1"/>
</dbReference>
<dbReference type="PROSITE" id="PS50157">
    <property type="entry name" value="ZINC_FINGER_C2H2_2"/>
    <property type="match status" value="3"/>
</dbReference>
<dbReference type="Gramene" id="Ma11_t19410.1">
    <property type="protein sequence ID" value="Ma11_p19410.1"/>
    <property type="gene ID" value="Ma11_g19410"/>
</dbReference>
<keyword evidence="1" id="KW-0863">Zinc-finger</keyword>
<feature type="domain" description="C2H2-type" evidence="3">
    <location>
        <begin position="255"/>
        <end position="282"/>
    </location>
</feature>
<dbReference type="OrthoDB" id="9411774at2759"/>
<evidence type="ECO:0000313" key="5">
    <source>
        <dbReference type="EnsemblPlants" id="Ma11_p19410.1"/>
    </source>
</evidence>
<dbReference type="OMA" id="ERYTEEC"/>
<dbReference type="InParanoid" id="A0A804L9K5"/>
<reference evidence="5" key="2">
    <citation type="submission" date="2021-05" db="UniProtKB">
        <authorList>
            <consortium name="EnsemblPlants"/>
        </authorList>
    </citation>
    <scope>IDENTIFICATION</scope>
    <source>
        <strain evidence="5">subsp. malaccensis</strain>
    </source>
</reference>
<dbReference type="PROSITE" id="PS00028">
    <property type="entry name" value="ZINC_FINGER_C2H2_1"/>
    <property type="match status" value="3"/>
</dbReference>
<evidence type="ECO:0000256" key="1">
    <source>
        <dbReference type="PROSITE-ProRule" id="PRU00042"/>
    </source>
</evidence>
<evidence type="ECO:0000313" key="4">
    <source>
        <dbReference type="EMBL" id="CAG1865059.1"/>
    </source>
</evidence>
<dbReference type="SUPFAM" id="SSF57667">
    <property type="entry name" value="beta-beta-alpha zinc fingers"/>
    <property type="match status" value="1"/>
</dbReference>
<dbReference type="AlphaFoldDB" id="A0A804L9K5"/>
<feature type="compositionally biased region" description="Basic residues" evidence="2">
    <location>
        <begin position="190"/>
        <end position="204"/>
    </location>
</feature>
<name>A0A804L9K5_MUSAM</name>
<dbReference type="GO" id="GO:0008270">
    <property type="term" value="F:zinc ion binding"/>
    <property type="evidence" value="ECO:0007669"/>
    <property type="project" value="UniProtKB-KW"/>
</dbReference>